<proteinExistence type="predicted"/>
<dbReference type="InterPro" id="IPR013783">
    <property type="entry name" value="Ig-like_fold"/>
</dbReference>
<dbReference type="Proteomes" id="UP000006251">
    <property type="component" value="Unassembled WGS sequence"/>
</dbReference>
<comment type="caution">
    <text evidence="2">The sequence shown here is derived from an EMBL/GenBank/DDBJ whole genome shotgun (WGS) entry which is preliminary data.</text>
</comment>
<protein>
    <recommendedName>
        <fullName evidence="4">Lipoprotein</fullName>
    </recommendedName>
</protein>
<dbReference type="AlphaFoldDB" id="K6Y9E7"/>
<evidence type="ECO:0000313" key="2">
    <source>
        <dbReference type="EMBL" id="GAC29354.1"/>
    </source>
</evidence>
<accession>K6Y9E7</accession>
<dbReference type="STRING" id="1121922.GCA_000428905_03108"/>
<keyword evidence="3" id="KW-1185">Reference proteome</keyword>
<dbReference type="EMBL" id="BAEQ01000043">
    <property type="protein sequence ID" value="GAC29354.1"/>
    <property type="molecule type" value="Genomic_DNA"/>
</dbReference>
<sequence length="656" mass="72750">MSNQYFTNKSIFTLATVFCCSFYLTACGGSSNDGETSGRAELPPIVITDSVGTIDPIMTFGNIELYGDSEFITNGSYGFALTTNDNSQITDVNWQQMSGPELIVLATNSQTIGFDALQAGNYTLQADVTTNTGTQQITHQFAVQQSALTVANLRLDHTVTERGKVSLRVDSFNNDINNATIVWKQVAGPSVLDLQTQDNRAFFNAPAVDSDQIVQFETTVIFSDGSSAIDKSIVTINDTQIVDAAYFPNSNIITSEDVFSFKTDSPYKAAIESCIYTNSLNSTCTFGTLPLIGQQSTDPTIADILDRTLVSHDWMGQRFTQYLEQSAAGPDMLKLLRGVTAVVISYDVRPSFYWAATGAIYLDARNFWVIPEERDTLNEVPDFRSGFGSDLQFRVLWRYVKDNAPYMPGANFSSAARDSRTFDALEADISWLMYHELGHANDFFPNDVWAGLSNSDDPLSFFRNNGTNSDLMINGFPLNSAQMKGLAQVSFAGETANASQKTYVAGDIEAFFTPDIASSYYSYLNEREDFATLFERFMMQYRLNASADIGIVNTQNNANFLVTWGQRDRFNHSTIQARTRFTVENILPELGNIAALQAGLPASTQLRSNVSWFDNVDLRENVQSQNAIQVPYRLEITSIIDETNRHIGRPTLPNKD</sequence>
<dbReference type="Gene3D" id="2.60.40.10">
    <property type="entry name" value="Immunoglobulins"/>
    <property type="match status" value="1"/>
</dbReference>
<evidence type="ECO:0008006" key="4">
    <source>
        <dbReference type="Google" id="ProtNLM"/>
    </source>
</evidence>
<keyword evidence="1" id="KW-0732">Signal</keyword>
<organism evidence="2 3">
    <name type="scientific">Brumicola pallidula DSM 14239 = ACAM 615</name>
    <dbReference type="NCBI Taxonomy" id="1121922"/>
    <lineage>
        <taxon>Bacteria</taxon>
        <taxon>Pseudomonadati</taxon>
        <taxon>Pseudomonadota</taxon>
        <taxon>Gammaproteobacteria</taxon>
        <taxon>Alteromonadales</taxon>
        <taxon>Alteromonadaceae</taxon>
        <taxon>Brumicola</taxon>
    </lineage>
</organism>
<feature type="signal peptide" evidence="1">
    <location>
        <begin position="1"/>
        <end position="26"/>
    </location>
</feature>
<feature type="chain" id="PRO_5003897284" description="Lipoprotein" evidence="1">
    <location>
        <begin position="27"/>
        <end position="656"/>
    </location>
</feature>
<dbReference type="Gene3D" id="2.60.40.3010">
    <property type="match status" value="1"/>
</dbReference>
<gene>
    <name evidence="2" type="ORF">GPAL_2497</name>
</gene>
<reference evidence="3" key="1">
    <citation type="journal article" date="2014" name="Environ. Microbiol.">
        <title>Comparative genomics of the marine bacterial genus Glaciecola reveals the high degree of genomic diversity and genomic characteristic for cold adaptation.</title>
        <authorList>
            <person name="Qin Q.L."/>
            <person name="Xie B.B."/>
            <person name="Yu Y."/>
            <person name="Shu Y.L."/>
            <person name="Rong J.C."/>
            <person name="Zhang Y.J."/>
            <person name="Zhao D.L."/>
            <person name="Chen X.L."/>
            <person name="Zhang X.Y."/>
            <person name="Chen B."/>
            <person name="Zhou B.C."/>
            <person name="Zhang Y.Z."/>
        </authorList>
    </citation>
    <scope>NUCLEOTIDE SEQUENCE [LARGE SCALE GENOMIC DNA]</scope>
    <source>
        <strain evidence="3">ACAM 615</strain>
    </source>
</reference>
<name>K6Y9E7_9ALTE</name>
<dbReference type="RefSeq" id="WP_006012124.1">
    <property type="nucleotide sequence ID" value="NZ_AUAV01000017.1"/>
</dbReference>
<evidence type="ECO:0000256" key="1">
    <source>
        <dbReference type="SAM" id="SignalP"/>
    </source>
</evidence>
<evidence type="ECO:0000313" key="3">
    <source>
        <dbReference type="Proteomes" id="UP000006251"/>
    </source>
</evidence>